<dbReference type="Proteomes" id="UP000829925">
    <property type="component" value="Chromosome"/>
</dbReference>
<dbReference type="KEGG" id="haei:MUN82_08800"/>
<dbReference type="AlphaFoldDB" id="A0A8T9T0L5"/>
<protein>
    <recommendedName>
        <fullName evidence="3">Cupin domain-containing protein</fullName>
    </recommendedName>
</protein>
<dbReference type="EMBL" id="CP095053">
    <property type="protein sequence ID" value="UOR07181.1"/>
    <property type="molecule type" value="Genomic_DNA"/>
</dbReference>
<dbReference type="InterPro" id="IPR014710">
    <property type="entry name" value="RmlC-like_jellyroll"/>
</dbReference>
<dbReference type="SUPFAM" id="SSF51182">
    <property type="entry name" value="RmlC-like cupins"/>
    <property type="match status" value="1"/>
</dbReference>
<keyword evidence="2" id="KW-1185">Reference proteome</keyword>
<reference evidence="1 2" key="1">
    <citation type="submission" date="2022-04" db="EMBL/GenBank/DDBJ databases">
        <title>Hymenobacter sp. isolated from the air.</title>
        <authorList>
            <person name="Won M."/>
            <person name="Lee C.-M."/>
            <person name="Woen H.-Y."/>
            <person name="Kwon S.-W."/>
        </authorList>
    </citation>
    <scope>NUCLEOTIDE SEQUENCE [LARGE SCALE GENOMIC DNA]</scope>
    <source>
        <strain evidence="2">5413 J-13</strain>
    </source>
</reference>
<dbReference type="RefSeq" id="WP_245096738.1">
    <property type="nucleotide sequence ID" value="NZ_CP095053.1"/>
</dbReference>
<proteinExistence type="predicted"/>
<evidence type="ECO:0000313" key="1">
    <source>
        <dbReference type="EMBL" id="UOR07181.1"/>
    </source>
</evidence>
<organism evidence="1 2">
    <name type="scientific">Hymenobacter aerilatus</name>
    <dbReference type="NCBI Taxonomy" id="2932251"/>
    <lineage>
        <taxon>Bacteria</taxon>
        <taxon>Pseudomonadati</taxon>
        <taxon>Bacteroidota</taxon>
        <taxon>Cytophagia</taxon>
        <taxon>Cytophagales</taxon>
        <taxon>Hymenobacteraceae</taxon>
        <taxon>Hymenobacter</taxon>
    </lineage>
</organism>
<dbReference type="Gene3D" id="2.60.120.10">
    <property type="entry name" value="Jelly Rolls"/>
    <property type="match status" value="1"/>
</dbReference>
<sequence>MLHCLREPDSGPMHDHPVHFTSTIVEGSYTERVYQDGVVVNITWKAGSTHEIPPDYIHTITELPDGPCWSLVLAGPVVREWKHYPQLG</sequence>
<dbReference type="InterPro" id="IPR011051">
    <property type="entry name" value="RmlC_Cupin_sf"/>
</dbReference>
<name>A0A8T9T0L5_9BACT</name>
<accession>A0A8T9T0L5</accession>
<evidence type="ECO:0008006" key="3">
    <source>
        <dbReference type="Google" id="ProtNLM"/>
    </source>
</evidence>
<gene>
    <name evidence="1" type="ORF">MUN82_08800</name>
</gene>
<evidence type="ECO:0000313" key="2">
    <source>
        <dbReference type="Proteomes" id="UP000829925"/>
    </source>
</evidence>